<name>A0A6V7UK93_MELEN</name>
<sequence>MVESTSNMLINLGKKVKKGGKKVVKGVVETAQLITKNKDFYTHFVAFNSLTGLGSIIQTFSHYL</sequence>
<proteinExistence type="predicted"/>
<dbReference type="Proteomes" id="UP000580250">
    <property type="component" value="Unassembled WGS sequence"/>
</dbReference>
<dbReference type="AlphaFoldDB" id="A0A6V7UK93"/>
<evidence type="ECO:0000313" key="1">
    <source>
        <dbReference type="EMBL" id="CAD2159784.1"/>
    </source>
</evidence>
<gene>
    <name evidence="1" type="ORF">MENT_LOCUS13897</name>
</gene>
<organism evidence="1 2">
    <name type="scientific">Meloidogyne enterolobii</name>
    <name type="common">Root-knot nematode worm</name>
    <name type="synonym">Meloidogyne mayaguensis</name>
    <dbReference type="NCBI Taxonomy" id="390850"/>
    <lineage>
        <taxon>Eukaryota</taxon>
        <taxon>Metazoa</taxon>
        <taxon>Ecdysozoa</taxon>
        <taxon>Nematoda</taxon>
        <taxon>Chromadorea</taxon>
        <taxon>Rhabditida</taxon>
        <taxon>Tylenchina</taxon>
        <taxon>Tylenchomorpha</taxon>
        <taxon>Tylenchoidea</taxon>
        <taxon>Meloidogynidae</taxon>
        <taxon>Meloidogyninae</taxon>
        <taxon>Meloidogyne</taxon>
    </lineage>
</organism>
<protein>
    <submittedName>
        <fullName evidence="1">Uncharacterized protein</fullName>
    </submittedName>
</protein>
<evidence type="ECO:0000313" key="2">
    <source>
        <dbReference type="Proteomes" id="UP000580250"/>
    </source>
</evidence>
<comment type="caution">
    <text evidence="1">The sequence shown here is derived from an EMBL/GenBank/DDBJ whole genome shotgun (WGS) entry which is preliminary data.</text>
</comment>
<accession>A0A6V7UK93</accession>
<dbReference type="EMBL" id="CAJEWN010000076">
    <property type="protein sequence ID" value="CAD2159784.1"/>
    <property type="molecule type" value="Genomic_DNA"/>
</dbReference>
<reference evidence="1 2" key="1">
    <citation type="submission" date="2020-08" db="EMBL/GenBank/DDBJ databases">
        <authorList>
            <person name="Koutsovoulos G."/>
            <person name="Danchin GJ E."/>
        </authorList>
    </citation>
    <scope>NUCLEOTIDE SEQUENCE [LARGE SCALE GENOMIC DNA]</scope>
</reference>